<dbReference type="KEGG" id="psyt:DSAG12_01032"/>
<keyword evidence="3" id="KW-1185">Reference proteome</keyword>
<dbReference type="PIRSF" id="PIRSF006593">
    <property type="entry name" value="UCP006593"/>
    <property type="match status" value="1"/>
</dbReference>
<reference evidence="2 3" key="1">
    <citation type="journal article" date="2020" name="Nature">
        <title>Isolation of an archaeon at the prokaryote-eukaryote interface.</title>
        <authorList>
            <person name="Imachi H."/>
            <person name="Nobu M.K."/>
            <person name="Nakahara N."/>
            <person name="Morono Y."/>
            <person name="Ogawara M."/>
            <person name="Takaki Y."/>
            <person name="Takano Y."/>
            <person name="Uematsu K."/>
            <person name="Ikuta T."/>
            <person name="Ito M."/>
            <person name="Matsui Y."/>
            <person name="Miyazaki M."/>
            <person name="Murata K."/>
            <person name="Saito Y."/>
            <person name="Sakai S."/>
            <person name="Song C."/>
            <person name="Tasumi E."/>
            <person name="Yamanaka Y."/>
            <person name="Yamaguchi T."/>
            <person name="Kamagata Y."/>
            <person name="Tamaki H."/>
            <person name="Takai K."/>
        </authorList>
    </citation>
    <scope>NUCLEOTIDE SEQUENCE [LARGE SCALE GENOMIC DNA]</scope>
    <source>
        <strain evidence="2 3">MK-D1</strain>
    </source>
</reference>
<name>A0A5B9D7M3_9ARCH</name>
<protein>
    <submittedName>
        <fullName evidence="2">DUF89 domain-containing protein</fullName>
    </submittedName>
</protein>
<dbReference type="AlphaFoldDB" id="A0A5B9D7M3"/>
<dbReference type="Proteomes" id="UP000321408">
    <property type="component" value="Chromosome"/>
</dbReference>
<dbReference type="GeneID" id="41329030"/>
<gene>
    <name evidence="2" type="ORF">DSAG12_01032</name>
</gene>
<accession>A0A5B9D7M3</accession>
<evidence type="ECO:0000313" key="2">
    <source>
        <dbReference type="EMBL" id="QEE15208.1"/>
    </source>
</evidence>
<dbReference type="SUPFAM" id="SSF111321">
    <property type="entry name" value="AF1104-like"/>
    <property type="match status" value="1"/>
</dbReference>
<dbReference type="InterPro" id="IPR036075">
    <property type="entry name" value="ARMT-1-like_metal-bd_sf"/>
</dbReference>
<feature type="domain" description="Damage-control phosphatase ARMT1-like metal-binding" evidence="1">
    <location>
        <begin position="4"/>
        <end position="284"/>
    </location>
</feature>
<dbReference type="InterPro" id="IPR014444">
    <property type="entry name" value="PH1575-like"/>
</dbReference>
<dbReference type="Gene3D" id="1.10.285.20">
    <property type="entry name" value="Uncharacterised protein PF01937, DUF89, domain 2"/>
    <property type="match status" value="1"/>
</dbReference>
<organism evidence="2 3">
    <name type="scientific">Promethearchaeum syntrophicum</name>
    <dbReference type="NCBI Taxonomy" id="2594042"/>
    <lineage>
        <taxon>Archaea</taxon>
        <taxon>Promethearchaeati</taxon>
        <taxon>Promethearchaeota</taxon>
        <taxon>Promethearchaeia</taxon>
        <taxon>Promethearchaeales</taxon>
        <taxon>Promethearchaeaceae</taxon>
        <taxon>Promethearchaeum</taxon>
    </lineage>
</organism>
<dbReference type="RefSeq" id="WP_147662126.1">
    <property type="nucleotide sequence ID" value="NZ_CP042905.2"/>
</dbReference>
<dbReference type="OrthoDB" id="359165at2157"/>
<evidence type="ECO:0000259" key="1">
    <source>
        <dbReference type="Pfam" id="PF01937"/>
    </source>
</evidence>
<dbReference type="Pfam" id="PF01937">
    <property type="entry name" value="ARMT1-like_dom"/>
    <property type="match status" value="1"/>
</dbReference>
<sequence length="291" mass="33319">MDLHPQCLSCLIGQVEKTFHLLQPSVSNAEIVEFQKKIMIKLAQMNQKKMPYYGQALYQSIADIMGEKDPYRKIKQQNIQEALKYIPTLRDLINLSPDPLLTIIIIAIIGNTFDFGTPHKIDLKNDILNFSLENLSINDFDRFVEDLENSHKILIIGDNSAEAVFDRIMLEYFTETFPDKQFIYSIRSGPAINDITKKEAEEIGLFKVCKIIEGSASPGVIFEQANQEFQEIFKNADLILSKGQGNYESLDDIEFMKKDSNLYFLLKAKCDFVANRFGVELGSLILKKREK</sequence>
<dbReference type="InterPro" id="IPR002791">
    <property type="entry name" value="ARMT1-like_metal-bd"/>
</dbReference>
<dbReference type="Gene3D" id="3.40.50.10880">
    <property type="entry name" value="Uncharacterised protein PF01937, DUF89, domain 3"/>
    <property type="match status" value="1"/>
</dbReference>
<evidence type="ECO:0000313" key="3">
    <source>
        <dbReference type="Proteomes" id="UP000321408"/>
    </source>
</evidence>
<dbReference type="EMBL" id="CP042905">
    <property type="protein sequence ID" value="QEE15208.1"/>
    <property type="molecule type" value="Genomic_DNA"/>
</dbReference>
<proteinExistence type="predicted"/>
<reference evidence="2 3" key="2">
    <citation type="journal article" date="2024" name="Int. J. Syst. Evol. Microbiol.">
        <title>Promethearchaeum syntrophicum gen. nov., sp. nov., an anaerobic, obligately syntrophic archaeon, the first isolate of the lineage 'Asgard' archaea, and proposal of the new archaeal phylum Promethearchaeota phyl. nov. and kingdom Promethearchaeati regn. nov.</title>
        <authorList>
            <person name="Imachi H."/>
            <person name="Nobu M.K."/>
            <person name="Kato S."/>
            <person name="Takaki Y."/>
            <person name="Miyazaki M."/>
            <person name="Miyata M."/>
            <person name="Ogawara M."/>
            <person name="Saito Y."/>
            <person name="Sakai S."/>
            <person name="Tahara Y.O."/>
            <person name="Takano Y."/>
            <person name="Tasumi E."/>
            <person name="Uematsu K."/>
            <person name="Yoshimura T."/>
            <person name="Itoh T."/>
            <person name="Ohkuma M."/>
            <person name="Takai K."/>
        </authorList>
    </citation>
    <scope>NUCLEOTIDE SEQUENCE [LARGE SCALE GENOMIC DNA]</scope>
    <source>
        <strain evidence="2 3">MK-D1</strain>
    </source>
</reference>